<evidence type="ECO:0000313" key="14">
    <source>
        <dbReference type="Proteomes" id="UP000502549"/>
    </source>
</evidence>
<dbReference type="GO" id="GO:0005886">
    <property type="term" value="C:plasma membrane"/>
    <property type="evidence" value="ECO:0007669"/>
    <property type="project" value="UniProtKB-SubCell"/>
</dbReference>
<evidence type="ECO:0000256" key="4">
    <source>
        <dbReference type="ARBA" id="ARBA00022481"/>
    </source>
</evidence>
<dbReference type="GO" id="GO:0015627">
    <property type="term" value="C:type II protein secretion system complex"/>
    <property type="evidence" value="ECO:0007669"/>
    <property type="project" value="InterPro"/>
</dbReference>
<dbReference type="PANTHER" id="PTHR30093:SF41">
    <property type="entry name" value="TYPE II SECRETION SYSTEM PROTEIN H"/>
    <property type="match status" value="1"/>
</dbReference>
<evidence type="ECO:0000256" key="11">
    <source>
        <dbReference type="SAM" id="Phobius"/>
    </source>
</evidence>
<dbReference type="InterPro" id="IPR022346">
    <property type="entry name" value="T2SS_GspH"/>
</dbReference>
<reference evidence="13 14" key="1">
    <citation type="submission" date="2020-02" db="EMBL/GenBank/DDBJ databases">
        <title>Complete genome sequence of Pseudomonas multiresinivorans ORNL1.</title>
        <authorList>
            <person name="Podar M."/>
        </authorList>
    </citation>
    <scope>NUCLEOTIDE SEQUENCE [LARGE SCALE GENOMIC DNA]</scope>
    <source>
        <strain evidence="14">populi</strain>
    </source>
</reference>
<name>A0A7Z3BSJ4_9PSED</name>
<evidence type="ECO:0000256" key="1">
    <source>
        <dbReference type="ARBA" id="ARBA00004377"/>
    </source>
</evidence>
<accession>A0A7Z3BSJ4</accession>
<keyword evidence="3" id="KW-1003">Cell membrane</keyword>
<dbReference type="RefSeq" id="WP_169941880.1">
    <property type="nucleotide sequence ID" value="NZ_CP048833.1"/>
</dbReference>
<dbReference type="GO" id="GO:0015628">
    <property type="term" value="P:protein secretion by the type II secretion system"/>
    <property type="evidence" value="ECO:0007669"/>
    <property type="project" value="InterPro"/>
</dbReference>
<dbReference type="EMBL" id="CP048833">
    <property type="protein sequence ID" value="QJP12146.1"/>
    <property type="molecule type" value="Genomic_DNA"/>
</dbReference>
<dbReference type="Proteomes" id="UP000502549">
    <property type="component" value="Chromosome"/>
</dbReference>
<proteinExistence type="inferred from homology"/>
<keyword evidence="7 11" id="KW-1133">Transmembrane helix</keyword>
<evidence type="ECO:0000256" key="9">
    <source>
        <dbReference type="ARBA" id="ARBA00025772"/>
    </source>
</evidence>
<dbReference type="KEGG" id="pmui:G4G71_27745"/>
<evidence type="ECO:0000256" key="7">
    <source>
        <dbReference type="ARBA" id="ARBA00022989"/>
    </source>
</evidence>
<organism evidence="13 14">
    <name type="scientific">Pseudomonas multiresinivorans</name>
    <dbReference type="NCBI Taxonomy" id="95301"/>
    <lineage>
        <taxon>Bacteria</taxon>
        <taxon>Pseudomonadati</taxon>
        <taxon>Pseudomonadota</taxon>
        <taxon>Gammaproteobacteria</taxon>
        <taxon>Pseudomonadales</taxon>
        <taxon>Pseudomonadaceae</taxon>
        <taxon>Pseudomonas</taxon>
    </lineage>
</organism>
<evidence type="ECO:0000259" key="12">
    <source>
        <dbReference type="Pfam" id="PF12019"/>
    </source>
</evidence>
<dbReference type="Pfam" id="PF07963">
    <property type="entry name" value="N_methyl"/>
    <property type="match status" value="1"/>
</dbReference>
<dbReference type="PROSITE" id="PS00409">
    <property type="entry name" value="PROKAR_NTER_METHYL"/>
    <property type="match status" value="1"/>
</dbReference>
<comment type="subcellular location">
    <subcellularLocation>
        <location evidence="1">Cell inner membrane</location>
        <topology evidence="1">Single-pass membrane protein</topology>
    </subcellularLocation>
</comment>
<feature type="transmembrane region" description="Helical" evidence="11">
    <location>
        <begin position="12"/>
        <end position="37"/>
    </location>
</feature>
<protein>
    <recommendedName>
        <fullName evidence="2">Type II secretion system protein H</fullName>
    </recommendedName>
    <alternativeName>
        <fullName evidence="10">General secretion pathway protein H</fullName>
    </alternativeName>
</protein>
<dbReference type="AlphaFoldDB" id="A0A7Z3BSJ4"/>
<keyword evidence="14" id="KW-1185">Reference proteome</keyword>
<evidence type="ECO:0000256" key="3">
    <source>
        <dbReference type="ARBA" id="ARBA00022475"/>
    </source>
</evidence>
<dbReference type="InterPro" id="IPR045584">
    <property type="entry name" value="Pilin-like"/>
</dbReference>
<dbReference type="Pfam" id="PF12019">
    <property type="entry name" value="GspH"/>
    <property type="match status" value="1"/>
</dbReference>
<gene>
    <name evidence="13" type="ORF">G4G71_27745</name>
</gene>
<comment type="similarity">
    <text evidence="9">Belongs to the GSP H family.</text>
</comment>
<keyword evidence="5" id="KW-0997">Cell inner membrane</keyword>
<dbReference type="SUPFAM" id="SSF54523">
    <property type="entry name" value="Pili subunits"/>
    <property type="match status" value="1"/>
</dbReference>
<keyword evidence="4" id="KW-0488">Methylation</keyword>
<dbReference type="PANTHER" id="PTHR30093">
    <property type="entry name" value="GENERAL SECRETION PATHWAY PROTEIN G"/>
    <property type="match status" value="1"/>
</dbReference>
<evidence type="ECO:0000256" key="2">
    <source>
        <dbReference type="ARBA" id="ARBA00021549"/>
    </source>
</evidence>
<feature type="domain" description="General secretion pathway GspH" evidence="12">
    <location>
        <begin position="47"/>
        <end position="149"/>
    </location>
</feature>
<evidence type="ECO:0000313" key="13">
    <source>
        <dbReference type="EMBL" id="QJP12146.1"/>
    </source>
</evidence>
<sequence>MSRPKASAGFTLIELMVTIVLVAILAGVALPNFTLLIRNNRVLSLSEEFYGMLQYARTEAVTRGQPVTLTASAADQWNGALNVTTTTTTLRSQGSEGFNQPNVAISSSAASLAFRPNGSLNGTALRCFSVCPSDVTNPTCRVVQVQTSGRILPPTTGVCP</sequence>
<dbReference type="Gene3D" id="3.55.40.10">
    <property type="entry name" value="minor pseudopilin epsh domain"/>
    <property type="match status" value="1"/>
</dbReference>
<evidence type="ECO:0000256" key="6">
    <source>
        <dbReference type="ARBA" id="ARBA00022692"/>
    </source>
</evidence>
<evidence type="ECO:0000256" key="5">
    <source>
        <dbReference type="ARBA" id="ARBA00022519"/>
    </source>
</evidence>
<dbReference type="InterPro" id="IPR012902">
    <property type="entry name" value="N_methyl_site"/>
</dbReference>
<evidence type="ECO:0000256" key="8">
    <source>
        <dbReference type="ARBA" id="ARBA00023136"/>
    </source>
</evidence>
<dbReference type="NCBIfam" id="TIGR02532">
    <property type="entry name" value="IV_pilin_GFxxxE"/>
    <property type="match status" value="1"/>
</dbReference>
<keyword evidence="6 11" id="KW-0812">Transmembrane</keyword>
<keyword evidence="8 11" id="KW-0472">Membrane</keyword>
<evidence type="ECO:0000256" key="10">
    <source>
        <dbReference type="ARBA" id="ARBA00030775"/>
    </source>
</evidence>